<dbReference type="AlphaFoldDB" id="A0A927KAJ2"/>
<dbReference type="InterPro" id="IPR023346">
    <property type="entry name" value="Lysozyme-like_dom_sf"/>
</dbReference>
<keyword evidence="3" id="KW-0378">Hydrolase</keyword>
<comment type="caution">
    <text evidence="5">The sequence shown here is derived from an EMBL/GenBank/DDBJ whole genome shotgun (WGS) entry which is preliminary data.</text>
</comment>
<organism evidence="5 6">
    <name type="scientific">Nocardioides donggukensis</name>
    <dbReference type="NCBI Taxonomy" id="2774019"/>
    <lineage>
        <taxon>Bacteria</taxon>
        <taxon>Bacillati</taxon>
        <taxon>Actinomycetota</taxon>
        <taxon>Actinomycetes</taxon>
        <taxon>Propionibacteriales</taxon>
        <taxon>Nocardioidaceae</taxon>
        <taxon>Nocardioides</taxon>
    </lineage>
</organism>
<comment type="similarity">
    <text evidence="1">Belongs to the transglycosylase family. Rpf subfamily.</text>
</comment>
<dbReference type="Gene3D" id="2.20.230.10">
    <property type="entry name" value="Resuscitation-promoting factor rpfb"/>
    <property type="match status" value="1"/>
</dbReference>
<dbReference type="InterPro" id="IPR007137">
    <property type="entry name" value="DUF348"/>
</dbReference>
<dbReference type="SMART" id="SM01208">
    <property type="entry name" value="G5"/>
    <property type="match status" value="1"/>
</dbReference>
<sequence length="349" mass="37725">MGYAALNKEVTLSVDGEARTVNALGSTVGEVLESEDIEVDERDVVAPGLDQQVDDGTRISVQFARPLELSVDGKEKTYWVTSTDVDSALDEIGRRFVGADLSASRGADIDREGMSLTVVTPKKLKIKIGAGKRTTRTIAGQTVGDVLDQLDVEVDKNDIVKPRRKATVEKGDSITVTKVRVVKKKVDGESIAFDTVERSDDSMLEGKTDTVREGRAGARDVTYRIVFRNGEMVARKVVSANVVRQPVDRIVKVGTKEEAPAPAANFAGGSTVWDQLAQCESGGNWAINTGNGYYGGLQFNLQTWRGYGGTGYPHQNSRETQIAVATRLRDARGGYGAWPSCSQKLGLPQ</sequence>
<dbReference type="PROSITE" id="PS51109">
    <property type="entry name" value="G5"/>
    <property type="match status" value="1"/>
</dbReference>
<dbReference type="EMBL" id="JACYXZ010000003">
    <property type="protein sequence ID" value="MBD8870670.1"/>
    <property type="molecule type" value="Genomic_DNA"/>
</dbReference>
<keyword evidence="2" id="KW-0732">Signal</keyword>
<dbReference type="InterPro" id="IPR011098">
    <property type="entry name" value="G5_dom"/>
</dbReference>
<accession>A0A927KAJ2</accession>
<reference evidence="5" key="1">
    <citation type="submission" date="2020-09" db="EMBL/GenBank/DDBJ databases">
        <title>Nocardioides sp. strain MJB4 16S ribosomal RNA gene Genome sequencing and assembly.</title>
        <authorList>
            <person name="Kim I."/>
        </authorList>
    </citation>
    <scope>NUCLEOTIDE SEQUENCE</scope>
    <source>
        <strain evidence="5">MJB4</strain>
    </source>
</reference>
<evidence type="ECO:0000313" key="5">
    <source>
        <dbReference type="EMBL" id="MBD8870670.1"/>
    </source>
</evidence>
<evidence type="ECO:0000256" key="2">
    <source>
        <dbReference type="ARBA" id="ARBA00022729"/>
    </source>
</evidence>
<dbReference type="CDD" id="cd13925">
    <property type="entry name" value="RPF"/>
    <property type="match status" value="1"/>
</dbReference>
<dbReference type="GO" id="GO:0016787">
    <property type="term" value="F:hydrolase activity"/>
    <property type="evidence" value="ECO:0007669"/>
    <property type="project" value="UniProtKB-KW"/>
</dbReference>
<dbReference type="Pfam" id="PF06737">
    <property type="entry name" value="Transglycosylas"/>
    <property type="match status" value="1"/>
</dbReference>
<name>A0A927KAJ2_9ACTN</name>
<dbReference type="Gene3D" id="1.10.530.10">
    <property type="match status" value="1"/>
</dbReference>
<evidence type="ECO:0000313" key="6">
    <source>
        <dbReference type="Proteomes" id="UP000616839"/>
    </source>
</evidence>
<proteinExistence type="inferred from homology"/>
<protein>
    <submittedName>
        <fullName evidence="5">Transglycosylase family protein</fullName>
    </submittedName>
</protein>
<dbReference type="Pfam" id="PF07501">
    <property type="entry name" value="G5"/>
    <property type="match status" value="1"/>
</dbReference>
<feature type="domain" description="G5" evidence="4">
    <location>
        <begin position="176"/>
        <end position="257"/>
    </location>
</feature>
<keyword evidence="6" id="KW-1185">Reference proteome</keyword>
<evidence type="ECO:0000259" key="4">
    <source>
        <dbReference type="PROSITE" id="PS51109"/>
    </source>
</evidence>
<dbReference type="InterPro" id="IPR010618">
    <property type="entry name" value="RPF"/>
</dbReference>
<gene>
    <name evidence="5" type="ORF">IE331_13630</name>
</gene>
<evidence type="ECO:0000256" key="3">
    <source>
        <dbReference type="ARBA" id="ARBA00022801"/>
    </source>
</evidence>
<evidence type="ECO:0000256" key="1">
    <source>
        <dbReference type="ARBA" id="ARBA00010830"/>
    </source>
</evidence>
<dbReference type="Proteomes" id="UP000616839">
    <property type="component" value="Unassembled WGS sequence"/>
</dbReference>
<dbReference type="SUPFAM" id="SSF53955">
    <property type="entry name" value="Lysozyme-like"/>
    <property type="match status" value="1"/>
</dbReference>
<dbReference type="Pfam" id="PF03990">
    <property type="entry name" value="DUF348"/>
    <property type="match status" value="3"/>
</dbReference>